<accession>A0ABR8KQW0</accession>
<protein>
    <submittedName>
        <fullName evidence="1">Uncharacterized protein</fullName>
    </submittedName>
</protein>
<dbReference type="EMBL" id="JACJTU010000135">
    <property type="protein sequence ID" value="MBD2739902.1"/>
    <property type="molecule type" value="Genomic_DNA"/>
</dbReference>
<evidence type="ECO:0000313" key="1">
    <source>
        <dbReference type="EMBL" id="MBD2739902.1"/>
    </source>
</evidence>
<reference evidence="1 2" key="1">
    <citation type="journal article" date="2020" name="ISME J.">
        <title>Comparative genomics reveals insights into cyanobacterial evolution and habitat adaptation.</title>
        <authorList>
            <person name="Chen M.Y."/>
            <person name="Teng W.K."/>
            <person name="Zhao L."/>
            <person name="Hu C.X."/>
            <person name="Zhou Y.K."/>
            <person name="Han B.P."/>
            <person name="Song L.R."/>
            <person name="Shu W.S."/>
        </authorList>
    </citation>
    <scope>NUCLEOTIDE SEQUENCE [LARGE SCALE GENOMIC DNA]</scope>
    <source>
        <strain evidence="1 2">FACHB-159</strain>
    </source>
</reference>
<organism evidence="1 2">
    <name type="scientific">Nostoc paludosum FACHB-159</name>
    <dbReference type="NCBI Taxonomy" id="2692908"/>
    <lineage>
        <taxon>Bacteria</taxon>
        <taxon>Bacillati</taxon>
        <taxon>Cyanobacteriota</taxon>
        <taxon>Cyanophyceae</taxon>
        <taxon>Nostocales</taxon>
        <taxon>Nostocaceae</taxon>
        <taxon>Nostoc</taxon>
    </lineage>
</organism>
<proteinExistence type="predicted"/>
<evidence type="ECO:0000313" key="2">
    <source>
        <dbReference type="Proteomes" id="UP000637383"/>
    </source>
</evidence>
<name>A0ABR8KQW0_9NOSO</name>
<sequence length="138" mass="15385">MQPTITLPIGYGKPKFNVGQRTQQGKIIGFEVLPLDSALAESCGSGYRYLVMNSRFSEDVKYLESHQITPLSPKEVEAEIMEEVDWYLTQLVLLQEELNADLKIQTPFGKVNPAISKSKRTNSAASRLSKPIKEKVAA</sequence>
<dbReference type="RefSeq" id="WP_190960372.1">
    <property type="nucleotide sequence ID" value="NZ_JACJTU010000135.1"/>
</dbReference>
<dbReference type="Proteomes" id="UP000637383">
    <property type="component" value="Unassembled WGS sequence"/>
</dbReference>
<comment type="caution">
    <text evidence="1">The sequence shown here is derived from an EMBL/GenBank/DDBJ whole genome shotgun (WGS) entry which is preliminary data.</text>
</comment>
<keyword evidence="2" id="KW-1185">Reference proteome</keyword>
<gene>
    <name evidence="1" type="ORF">H6H03_39775</name>
</gene>